<organism evidence="2 3">
    <name type="scientific">Herbidospora solisilvae</name>
    <dbReference type="NCBI Taxonomy" id="2696284"/>
    <lineage>
        <taxon>Bacteria</taxon>
        <taxon>Bacillati</taxon>
        <taxon>Actinomycetota</taxon>
        <taxon>Actinomycetes</taxon>
        <taxon>Streptosporangiales</taxon>
        <taxon>Streptosporangiaceae</taxon>
        <taxon>Herbidospora</taxon>
    </lineage>
</organism>
<evidence type="ECO:0000313" key="2">
    <source>
        <dbReference type="EMBL" id="NAS21898.1"/>
    </source>
</evidence>
<feature type="domain" description="Aminoglycoside phosphotransferase" evidence="1">
    <location>
        <begin position="64"/>
        <end position="208"/>
    </location>
</feature>
<dbReference type="Pfam" id="PF01636">
    <property type="entry name" value="APH"/>
    <property type="match status" value="1"/>
</dbReference>
<dbReference type="EMBL" id="WXEW01000002">
    <property type="protein sequence ID" value="NAS21898.1"/>
    <property type="molecule type" value="Genomic_DNA"/>
</dbReference>
<dbReference type="InterPro" id="IPR011009">
    <property type="entry name" value="Kinase-like_dom_sf"/>
</dbReference>
<dbReference type="RefSeq" id="WP_161479280.1">
    <property type="nucleotide sequence ID" value="NZ_WXEW01000002.1"/>
</dbReference>
<evidence type="ECO:0000313" key="3">
    <source>
        <dbReference type="Proteomes" id="UP000479526"/>
    </source>
</evidence>
<reference evidence="2 3" key="1">
    <citation type="submission" date="2020-01" db="EMBL/GenBank/DDBJ databases">
        <title>Herbidospora sp. NEAU-GS84 nov., a novel actinomycete isolated from soil.</title>
        <authorList>
            <person name="Han L."/>
        </authorList>
    </citation>
    <scope>NUCLEOTIDE SEQUENCE [LARGE SCALE GENOMIC DNA]</scope>
    <source>
        <strain evidence="2 3">NEAU-GS84</strain>
    </source>
</reference>
<dbReference type="InterPro" id="IPR002575">
    <property type="entry name" value="Aminoglycoside_PTrfase"/>
</dbReference>
<accession>A0A7C9NFT2</accession>
<name>A0A7C9NFT2_9ACTN</name>
<proteinExistence type="predicted"/>
<dbReference type="Proteomes" id="UP000479526">
    <property type="component" value="Unassembled WGS sequence"/>
</dbReference>
<protein>
    <submittedName>
        <fullName evidence="2">Phosphotransferase</fullName>
    </submittedName>
</protein>
<sequence length="262" mass="29541">MIQRSWNLDTTGLGYLPVGFGSHHWTIGDEWFVTADDKPHDALAAALSAVPPSVGVAPAAPLVTVGRWTLQLYPYLKGESFEWGEFRSPEHRAATLRMVREVHRSPVCQARFDTFHIPGRAAALAFTPGEGPFGARAADLLAGCAEVLRSHFGRYDALVRDALKLRDRMVLTHGEPHPGNTMRTRDGWRLIDWDTALISHPERDLWLLEETEGALPWLLDLYRLRWRLNDVAEEARRFTLPHTGSDDDAFGWTILRDTVNDL</sequence>
<dbReference type="Gene3D" id="1.10.510.10">
    <property type="entry name" value="Transferase(Phosphotransferase) domain 1"/>
    <property type="match status" value="1"/>
</dbReference>
<dbReference type="SUPFAM" id="SSF56112">
    <property type="entry name" value="Protein kinase-like (PK-like)"/>
    <property type="match status" value="1"/>
</dbReference>
<keyword evidence="3" id="KW-1185">Reference proteome</keyword>
<dbReference type="AlphaFoldDB" id="A0A7C9NFT2"/>
<comment type="caution">
    <text evidence="2">The sequence shown here is derived from an EMBL/GenBank/DDBJ whole genome shotgun (WGS) entry which is preliminary data.</text>
</comment>
<evidence type="ECO:0000259" key="1">
    <source>
        <dbReference type="Pfam" id="PF01636"/>
    </source>
</evidence>
<dbReference type="GO" id="GO:0016740">
    <property type="term" value="F:transferase activity"/>
    <property type="evidence" value="ECO:0007669"/>
    <property type="project" value="UniProtKB-KW"/>
</dbReference>
<keyword evidence="2" id="KW-0808">Transferase</keyword>
<gene>
    <name evidence="2" type="ORF">GT755_09400</name>
</gene>